<dbReference type="EMBL" id="GL833147">
    <property type="protein sequence ID" value="EGB04822.1"/>
    <property type="molecule type" value="Genomic_DNA"/>
</dbReference>
<feature type="compositionally biased region" description="Basic residues" evidence="1">
    <location>
        <begin position="84"/>
        <end position="93"/>
    </location>
</feature>
<dbReference type="KEGG" id="aaf:AURANDRAFT_66913"/>
<dbReference type="InParanoid" id="F0YJ92"/>
<keyword evidence="3" id="KW-1185">Reference proteome</keyword>
<dbReference type="RefSeq" id="XP_009040558.1">
    <property type="nucleotide sequence ID" value="XM_009042310.1"/>
</dbReference>
<feature type="compositionally biased region" description="Low complexity" evidence="1">
    <location>
        <begin position="96"/>
        <end position="108"/>
    </location>
</feature>
<dbReference type="Proteomes" id="UP000002729">
    <property type="component" value="Unassembled WGS sequence"/>
</dbReference>
<feature type="region of interest" description="Disordered" evidence="1">
    <location>
        <begin position="40"/>
        <end position="252"/>
    </location>
</feature>
<feature type="region of interest" description="Disordered" evidence="1">
    <location>
        <begin position="267"/>
        <end position="292"/>
    </location>
</feature>
<organism evidence="3">
    <name type="scientific">Aureococcus anophagefferens</name>
    <name type="common">Harmful bloom alga</name>
    <dbReference type="NCBI Taxonomy" id="44056"/>
    <lineage>
        <taxon>Eukaryota</taxon>
        <taxon>Sar</taxon>
        <taxon>Stramenopiles</taxon>
        <taxon>Ochrophyta</taxon>
        <taxon>Pelagophyceae</taxon>
        <taxon>Pelagomonadales</taxon>
        <taxon>Pelagomonadaceae</taxon>
        <taxon>Aureococcus</taxon>
    </lineage>
</organism>
<protein>
    <recommendedName>
        <fullName evidence="4">RED-like N-terminal domain-containing protein</fullName>
    </recommendedName>
</protein>
<evidence type="ECO:0000313" key="2">
    <source>
        <dbReference type="EMBL" id="EGB04822.1"/>
    </source>
</evidence>
<proteinExistence type="predicted"/>
<reference evidence="2 3" key="1">
    <citation type="journal article" date="2011" name="Proc. Natl. Acad. Sci. U.S.A.">
        <title>Niche of harmful alga Aureococcus anophagefferens revealed through ecogenomics.</title>
        <authorList>
            <person name="Gobler C.J."/>
            <person name="Berry D.L."/>
            <person name="Dyhrman S.T."/>
            <person name="Wilhelm S.W."/>
            <person name="Salamov A."/>
            <person name="Lobanov A.V."/>
            <person name="Zhang Y."/>
            <person name="Collier J.L."/>
            <person name="Wurch L.L."/>
            <person name="Kustka A.B."/>
            <person name="Dill B.D."/>
            <person name="Shah M."/>
            <person name="VerBerkmoes N.C."/>
            <person name="Kuo A."/>
            <person name="Terry A."/>
            <person name="Pangilinan J."/>
            <person name="Lindquist E.A."/>
            <person name="Lucas S."/>
            <person name="Paulsen I.T."/>
            <person name="Hattenrath-Lehmann T.K."/>
            <person name="Talmage S.C."/>
            <person name="Walker E.A."/>
            <person name="Koch F."/>
            <person name="Burson A.M."/>
            <person name="Marcoval M.A."/>
            <person name="Tang Y.Z."/>
            <person name="Lecleir G.R."/>
            <person name="Coyne K.J."/>
            <person name="Berg G.M."/>
            <person name="Bertrand E.M."/>
            <person name="Saito M.A."/>
            <person name="Gladyshev V.N."/>
            <person name="Grigoriev I.V."/>
        </authorList>
    </citation>
    <scope>NUCLEOTIDE SEQUENCE [LARGE SCALE GENOMIC DNA]</scope>
    <source>
        <strain evidence="3">CCMP 1984</strain>
    </source>
</reference>
<feature type="compositionally biased region" description="Basic and acidic residues" evidence="1">
    <location>
        <begin position="267"/>
        <end position="276"/>
    </location>
</feature>
<evidence type="ECO:0008006" key="4">
    <source>
        <dbReference type="Google" id="ProtNLM"/>
    </source>
</evidence>
<dbReference type="AlphaFoldDB" id="F0YJ92"/>
<feature type="compositionally biased region" description="Basic and acidic residues" evidence="1">
    <location>
        <begin position="131"/>
        <end position="146"/>
    </location>
</feature>
<gene>
    <name evidence="2" type="ORF">AURANDRAFT_66913</name>
</gene>
<feature type="compositionally biased region" description="Basic and acidic residues" evidence="1">
    <location>
        <begin position="51"/>
        <end position="64"/>
    </location>
</feature>
<sequence length="292" mass="30603">MAAGVLAFLRRPPPARSATARLRLRTTSLEYDLSRAALMDSGDAPTTVSRSRADRSQLYDDRELGAPLPAPLARAVGEALGRGQAKKKKGKKRAPADAAAAPVSLKAPARSDDIFEDAGADYAPGLATRSGDGDGRSLRERAEASRRAAAMVDDDDDGAAEAAPAAAPPARPAKTDDGDDDDDFDAAAAPPEQQQSAVRPTPAGGNRRERRKAKAKTGGVVHRDPIMGTATVAAPKLSRNFDGTDGGYGEATLYDSDDETYAMTKKREAAADHEAAAYRSKKKKKTAGSDDD</sequence>
<evidence type="ECO:0000256" key="1">
    <source>
        <dbReference type="SAM" id="MobiDB-lite"/>
    </source>
</evidence>
<name>F0YJ92_AURAN</name>
<evidence type="ECO:0000313" key="3">
    <source>
        <dbReference type="Proteomes" id="UP000002729"/>
    </source>
</evidence>
<accession>F0YJ92</accession>
<dbReference type="GeneID" id="20226000"/>
<dbReference type="OrthoDB" id="3366823at2759"/>